<keyword evidence="1" id="KW-0732">Signal</keyword>
<evidence type="ECO:0000313" key="2">
    <source>
        <dbReference type="EMBL" id="KYJ87195.1"/>
    </source>
</evidence>
<evidence type="ECO:0000256" key="1">
    <source>
        <dbReference type="SAM" id="SignalP"/>
    </source>
</evidence>
<dbReference type="AlphaFoldDB" id="A0A151CI32"/>
<name>A0A151CI32_9BACT</name>
<proteinExistence type="predicted"/>
<comment type="caution">
    <text evidence="2">The sequence shown here is derived from an EMBL/GenBank/DDBJ whole genome shotgun (WGS) entry which is preliminary data.</text>
</comment>
<accession>A0A151CI32</accession>
<dbReference type="Proteomes" id="UP000075359">
    <property type="component" value="Unassembled WGS sequence"/>
</dbReference>
<dbReference type="EMBL" id="LNKT01000003">
    <property type="protein sequence ID" value="KYJ87195.1"/>
    <property type="molecule type" value="Genomic_DNA"/>
</dbReference>
<gene>
    <name evidence="2" type="ORF">AS592_11895</name>
</gene>
<evidence type="ECO:0008006" key="4">
    <source>
        <dbReference type="Google" id="ProtNLM"/>
    </source>
</evidence>
<evidence type="ECO:0000313" key="3">
    <source>
        <dbReference type="Proteomes" id="UP000075359"/>
    </source>
</evidence>
<protein>
    <recommendedName>
        <fullName evidence="4">DUF5667 domain-containing protein</fullName>
    </recommendedName>
</protein>
<feature type="chain" id="PRO_5007578543" description="DUF5667 domain-containing protein" evidence="1">
    <location>
        <begin position="24"/>
        <end position="347"/>
    </location>
</feature>
<feature type="signal peptide" evidence="1">
    <location>
        <begin position="1"/>
        <end position="23"/>
    </location>
</feature>
<reference evidence="2 3" key="1">
    <citation type="submission" date="2015-11" db="EMBL/GenBank/DDBJ databases">
        <title>Draft genome of Sulfurovum riftiae 1812E, a member of the Epsilonproteobacteria isolated from the tube of the deep-sea hydrothermal vent tubewom Riftia pachyptila.</title>
        <authorList>
            <person name="Vetriani C."/>
            <person name="Giovannelli D."/>
        </authorList>
    </citation>
    <scope>NUCLEOTIDE SEQUENCE [LARGE SCALE GENOMIC DNA]</scope>
    <source>
        <strain evidence="2 3">1812E</strain>
    </source>
</reference>
<dbReference type="OrthoDB" id="5372426at2"/>
<dbReference type="STRING" id="1630136.AS592_11895"/>
<sequence>MSKFFKITVTVSFFLFGTCSLFALESKTEEYKLKSGMVIYSIRGGGILAPDLNLTIIGEGKLRFREWGKVALVEEEIEESTAGAFRNIEKFTKCIKYDKRQQFNVDYDQEIIRERPIPKGRGLKDLTVGMMPHGNDVIAGRECEVWRREGVRICLYKGIPLLIEKELFGIHYEKRALWVEENIDVATEQCTIPDFPVQKIALFKTSIKQKKAPAEVSKHISDILDEISGKNSLNLKKHKQFYLNRLGEHIFERQKALLAEMFGSMKRARECLQGADDSLEANDCIEEINAFKAKMVKEDENNIDTWDTASKNRILDEFDENIAVLESRMKCIRAAKNITDLSSCMSR</sequence>
<dbReference type="RefSeq" id="WP_067329105.1">
    <property type="nucleotide sequence ID" value="NZ_LNKT01000003.1"/>
</dbReference>
<organism evidence="2 3">
    <name type="scientific">Sulfurovum riftiae</name>
    <dbReference type="NCBI Taxonomy" id="1630136"/>
    <lineage>
        <taxon>Bacteria</taxon>
        <taxon>Pseudomonadati</taxon>
        <taxon>Campylobacterota</taxon>
        <taxon>Epsilonproteobacteria</taxon>
        <taxon>Campylobacterales</taxon>
        <taxon>Sulfurovaceae</taxon>
        <taxon>Sulfurovum</taxon>
    </lineage>
</organism>
<keyword evidence="3" id="KW-1185">Reference proteome</keyword>